<dbReference type="PROSITE" id="PS01096">
    <property type="entry name" value="PPIC_PPIASE_1"/>
    <property type="match status" value="1"/>
</dbReference>
<comment type="subcellular location">
    <subcellularLocation>
        <location evidence="1">Cell inner membrane</location>
        <topology evidence="1">Single-pass type II membrane protein</topology>
        <orientation evidence="1">Periplasmic side</orientation>
    </subcellularLocation>
</comment>
<dbReference type="Pfam" id="PF13623">
    <property type="entry name" value="SurA_N_2"/>
    <property type="match status" value="1"/>
</dbReference>
<accession>A0A167IM76</accession>
<evidence type="ECO:0000256" key="2">
    <source>
        <dbReference type="ARBA" id="ARBA00022475"/>
    </source>
</evidence>
<evidence type="ECO:0000256" key="10">
    <source>
        <dbReference type="ARBA" id="ARBA00042775"/>
    </source>
</evidence>
<keyword evidence="5" id="KW-1133">Transmembrane helix</keyword>
<evidence type="ECO:0000256" key="11">
    <source>
        <dbReference type="PROSITE-ProRule" id="PRU00278"/>
    </source>
</evidence>
<comment type="similarity">
    <text evidence="8">Belongs to the PpiD chaperone family.</text>
</comment>
<reference evidence="13 14" key="1">
    <citation type="submission" date="2016-02" db="EMBL/GenBank/DDBJ databases">
        <title>Ulvibacter sp. LPB0005, isolated from Thais luteostoma.</title>
        <authorList>
            <person name="Shin S.-K."/>
            <person name="Yi H."/>
        </authorList>
    </citation>
    <scope>NUCLEOTIDE SEQUENCE [LARGE SCALE GENOMIC DNA]</scope>
    <source>
        <strain evidence="13 14">LPB0005</strain>
    </source>
</reference>
<dbReference type="AlphaFoldDB" id="A0A167IM76"/>
<sequence length="701" mass="77453">MAVLNKIRQRSVFLIIIIALALFSFVLADVIRNGGFSSQKDQTTVGTVNGIDLPREDFMQQVELQQRNLGPNANATQAMNSVWEREVRRVLLEEQFEELGLTVEKEQINNALRTSLANNPTFQNEAGLFDEGKMQEYIADVKQNSPQLYQQWLDFETNTAQTLLQTTYYNMIKAGMGGTMADGEQAYRFENNKINMEYVYVPYSKIPDADVAVSNEEIQTYVKNHASEFEVEAQRDIQYVSFTEEPSQADIDGFKGEMASLLEDRIEGTDTIPGFRNATDNEAYINSNSDTGFVDRWWFKKDLPPTVADNIFALDKGGIYGPYQLNNSYNITKVLEVKQLPDSIQSKHILIRYEGTLRATPDVTRTKEDAKKLADSILTVVKRDDAKFAELAGKFSDDLSNKDKGGDLGYNAPGRMVPEFDAFTIDNKAGTVGVVETDFGYHVVKVEDQKNMQKAIKVAKLTKEIEASEKTINEVFANATKFEVASQKGDFVEVAKAQNVSPRPVNKIGRMDATIPGIGNNRTIVSWAFGEDAKVGDVKRFNVPNGYVIAQITRKSPKGLMSVSEASAKVTPILRNQKKAKKIREGISGDELQAIASSQGVSVQNATAVTMAAPTIPGAGSEPKVVGAAFGKKAGETTGLIDGKLGVYKVRVTAVNEAPKLDNYVAYTNKLNTATSPVVINNVYRALKKNAEIDDNRATFF</sequence>
<evidence type="ECO:0000313" key="13">
    <source>
        <dbReference type="EMBL" id="OAB79814.1"/>
    </source>
</evidence>
<keyword evidence="11 13" id="KW-0413">Isomerase</keyword>
<proteinExistence type="inferred from homology"/>
<evidence type="ECO:0000313" key="14">
    <source>
        <dbReference type="Proteomes" id="UP000077013"/>
    </source>
</evidence>
<dbReference type="STRING" id="1763537.ULVI_03470"/>
<evidence type="ECO:0000256" key="5">
    <source>
        <dbReference type="ARBA" id="ARBA00022989"/>
    </source>
</evidence>
<keyword evidence="7" id="KW-0143">Chaperone</keyword>
<evidence type="ECO:0000256" key="1">
    <source>
        <dbReference type="ARBA" id="ARBA00004382"/>
    </source>
</evidence>
<evidence type="ECO:0000256" key="8">
    <source>
        <dbReference type="ARBA" id="ARBA00038408"/>
    </source>
</evidence>
<keyword evidence="4" id="KW-0812">Transmembrane</keyword>
<evidence type="ECO:0000256" key="6">
    <source>
        <dbReference type="ARBA" id="ARBA00023136"/>
    </source>
</evidence>
<dbReference type="GO" id="GO:0003755">
    <property type="term" value="F:peptidyl-prolyl cis-trans isomerase activity"/>
    <property type="evidence" value="ECO:0007669"/>
    <property type="project" value="UniProtKB-KW"/>
</dbReference>
<dbReference type="RefSeq" id="WP_068589808.1">
    <property type="nucleotide sequence ID" value="NZ_LRXL01000026.1"/>
</dbReference>
<keyword evidence="11" id="KW-0697">Rotamase</keyword>
<name>A0A167IM76_9FLAO</name>
<dbReference type="Gene3D" id="3.10.50.40">
    <property type="match status" value="1"/>
</dbReference>
<dbReference type="InterPro" id="IPR046357">
    <property type="entry name" value="PPIase_dom_sf"/>
</dbReference>
<keyword evidence="3" id="KW-0997">Cell inner membrane</keyword>
<dbReference type="InterPro" id="IPR000297">
    <property type="entry name" value="PPIase_PpiC"/>
</dbReference>
<dbReference type="SUPFAM" id="SSF109998">
    <property type="entry name" value="Triger factor/SurA peptide-binding domain-like"/>
    <property type="match status" value="1"/>
</dbReference>
<dbReference type="OrthoDB" id="9812372at2"/>
<dbReference type="InterPro" id="IPR023058">
    <property type="entry name" value="PPIase_PpiC_CS"/>
</dbReference>
<comment type="caution">
    <text evidence="13">The sequence shown here is derived from an EMBL/GenBank/DDBJ whole genome shotgun (WGS) entry which is preliminary data.</text>
</comment>
<dbReference type="GO" id="GO:0005886">
    <property type="term" value="C:plasma membrane"/>
    <property type="evidence" value="ECO:0007669"/>
    <property type="project" value="UniProtKB-SubCell"/>
</dbReference>
<dbReference type="Pfam" id="PF13616">
    <property type="entry name" value="Rotamase_3"/>
    <property type="match status" value="1"/>
</dbReference>
<dbReference type="InterPro" id="IPR027304">
    <property type="entry name" value="Trigger_fact/SurA_dom_sf"/>
</dbReference>
<dbReference type="Proteomes" id="UP000077013">
    <property type="component" value="Unassembled WGS sequence"/>
</dbReference>
<keyword evidence="6" id="KW-0472">Membrane</keyword>
<keyword evidence="14" id="KW-1185">Reference proteome</keyword>
<organism evidence="13 14">
    <name type="scientific">Cochleicola gelatinilyticus</name>
    <dbReference type="NCBI Taxonomy" id="1763537"/>
    <lineage>
        <taxon>Bacteria</taxon>
        <taxon>Pseudomonadati</taxon>
        <taxon>Bacteroidota</taxon>
        <taxon>Flavobacteriia</taxon>
        <taxon>Flavobacteriales</taxon>
        <taxon>Flavobacteriaceae</taxon>
        <taxon>Cochleicola</taxon>
    </lineage>
</organism>
<dbReference type="PANTHER" id="PTHR47529">
    <property type="entry name" value="PEPTIDYL-PROLYL CIS-TRANS ISOMERASE D"/>
    <property type="match status" value="1"/>
</dbReference>
<evidence type="ECO:0000256" key="3">
    <source>
        <dbReference type="ARBA" id="ARBA00022519"/>
    </source>
</evidence>
<evidence type="ECO:0000256" key="9">
    <source>
        <dbReference type="ARBA" id="ARBA00040743"/>
    </source>
</evidence>
<evidence type="ECO:0000259" key="12">
    <source>
        <dbReference type="PROSITE" id="PS50198"/>
    </source>
</evidence>
<evidence type="ECO:0000256" key="7">
    <source>
        <dbReference type="ARBA" id="ARBA00023186"/>
    </source>
</evidence>
<dbReference type="PROSITE" id="PS50198">
    <property type="entry name" value="PPIC_PPIASE_2"/>
    <property type="match status" value="1"/>
</dbReference>
<feature type="domain" description="PpiC" evidence="12">
    <location>
        <begin position="341"/>
        <end position="448"/>
    </location>
</feature>
<keyword evidence="2" id="KW-1003">Cell membrane</keyword>
<dbReference type="InterPro" id="IPR052029">
    <property type="entry name" value="PpiD_chaperone"/>
</dbReference>
<evidence type="ECO:0000256" key="4">
    <source>
        <dbReference type="ARBA" id="ARBA00022692"/>
    </source>
</evidence>
<dbReference type="SUPFAM" id="SSF54534">
    <property type="entry name" value="FKBP-like"/>
    <property type="match status" value="1"/>
</dbReference>
<protein>
    <recommendedName>
        <fullName evidence="9">Periplasmic chaperone PpiD</fullName>
    </recommendedName>
    <alternativeName>
        <fullName evidence="10">Periplasmic folding chaperone</fullName>
    </alternativeName>
</protein>
<gene>
    <name evidence="13" type="ORF">ULVI_03470</name>
</gene>
<dbReference type="PANTHER" id="PTHR47529:SF1">
    <property type="entry name" value="PERIPLASMIC CHAPERONE PPID"/>
    <property type="match status" value="1"/>
</dbReference>
<dbReference type="EMBL" id="LRXL01000026">
    <property type="protein sequence ID" value="OAB79814.1"/>
    <property type="molecule type" value="Genomic_DNA"/>
</dbReference>